<gene>
    <name evidence="8" type="ORF">SARC_08652</name>
</gene>
<protein>
    <submittedName>
        <fullName evidence="8">Uncharacterized protein</fullName>
    </submittedName>
</protein>
<dbReference type="Pfam" id="PF00348">
    <property type="entry name" value="polyprenyl_synt"/>
    <property type="match status" value="1"/>
</dbReference>
<evidence type="ECO:0000256" key="7">
    <source>
        <dbReference type="RuleBase" id="RU004466"/>
    </source>
</evidence>
<dbReference type="Proteomes" id="UP000054560">
    <property type="component" value="Unassembled WGS sequence"/>
</dbReference>
<keyword evidence="3 7" id="KW-0808">Transferase</keyword>
<dbReference type="GO" id="GO:0004659">
    <property type="term" value="F:prenyltransferase activity"/>
    <property type="evidence" value="ECO:0007669"/>
    <property type="project" value="InterPro"/>
</dbReference>
<dbReference type="PROSITE" id="PS00444">
    <property type="entry name" value="POLYPRENYL_SYNTHASE_2"/>
    <property type="match status" value="1"/>
</dbReference>
<organism evidence="8 9">
    <name type="scientific">Sphaeroforma arctica JP610</name>
    <dbReference type="NCBI Taxonomy" id="667725"/>
    <lineage>
        <taxon>Eukaryota</taxon>
        <taxon>Ichthyosporea</taxon>
        <taxon>Ichthyophonida</taxon>
        <taxon>Sphaeroforma</taxon>
    </lineage>
</organism>
<dbReference type="SUPFAM" id="SSF48576">
    <property type="entry name" value="Terpenoid synthases"/>
    <property type="match status" value="1"/>
</dbReference>
<evidence type="ECO:0000256" key="2">
    <source>
        <dbReference type="ARBA" id="ARBA00006706"/>
    </source>
</evidence>
<evidence type="ECO:0000256" key="3">
    <source>
        <dbReference type="ARBA" id="ARBA00022679"/>
    </source>
</evidence>
<dbReference type="EMBL" id="KQ242394">
    <property type="protein sequence ID" value="KNC78931.1"/>
    <property type="molecule type" value="Genomic_DNA"/>
</dbReference>
<dbReference type="InterPro" id="IPR008949">
    <property type="entry name" value="Isoprenoid_synthase_dom_sf"/>
</dbReference>
<evidence type="ECO:0000256" key="1">
    <source>
        <dbReference type="ARBA" id="ARBA00001946"/>
    </source>
</evidence>
<evidence type="ECO:0000256" key="5">
    <source>
        <dbReference type="ARBA" id="ARBA00022842"/>
    </source>
</evidence>
<dbReference type="CDD" id="cd00685">
    <property type="entry name" value="Trans_IPPS_HT"/>
    <property type="match status" value="1"/>
</dbReference>
<keyword evidence="5" id="KW-0460">Magnesium</keyword>
<dbReference type="Gene3D" id="1.10.600.10">
    <property type="entry name" value="Farnesyl Diphosphate Synthase"/>
    <property type="match status" value="1"/>
</dbReference>
<reference evidence="8 9" key="1">
    <citation type="submission" date="2011-02" db="EMBL/GenBank/DDBJ databases">
        <title>The Genome Sequence of Sphaeroforma arctica JP610.</title>
        <authorList>
            <consortium name="The Broad Institute Genome Sequencing Platform"/>
            <person name="Russ C."/>
            <person name="Cuomo C."/>
            <person name="Young S.K."/>
            <person name="Zeng Q."/>
            <person name="Gargeya S."/>
            <person name="Alvarado L."/>
            <person name="Berlin A."/>
            <person name="Chapman S.B."/>
            <person name="Chen Z."/>
            <person name="Freedman E."/>
            <person name="Gellesch M."/>
            <person name="Goldberg J."/>
            <person name="Griggs A."/>
            <person name="Gujja S."/>
            <person name="Heilman E."/>
            <person name="Heiman D."/>
            <person name="Howarth C."/>
            <person name="Mehta T."/>
            <person name="Neiman D."/>
            <person name="Pearson M."/>
            <person name="Roberts A."/>
            <person name="Saif S."/>
            <person name="Shea T."/>
            <person name="Shenoy N."/>
            <person name="Sisk P."/>
            <person name="Stolte C."/>
            <person name="Sykes S."/>
            <person name="White J."/>
            <person name="Yandava C."/>
            <person name="Burger G."/>
            <person name="Gray M.W."/>
            <person name="Holland P.W.H."/>
            <person name="King N."/>
            <person name="Lang F.B.F."/>
            <person name="Roger A.J."/>
            <person name="Ruiz-Trillo I."/>
            <person name="Haas B."/>
            <person name="Nusbaum C."/>
            <person name="Birren B."/>
        </authorList>
    </citation>
    <scope>NUCLEOTIDE SEQUENCE [LARGE SCALE GENOMIC DNA]</scope>
    <source>
        <strain evidence="8 9">JP610</strain>
    </source>
</reference>
<evidence type="ECO:0000313" key="8">
    <source>
        <dbReference type="EMBL" id="KNC78931.1"/>
    </source>
</evidence>
<dbReference type="RefSeq" id="XP_014152833.1">
    <property type="nucleotide sequence ID" value="XM_014297358.1"/>
</dbReference>
<dbReference type="PANTHER" id="PTHR12001:SF69">
    <property type="entry name" value="ALL TRANS-POLYPRENYL-DIPHOSPHATE SYNTHASE PDSS1"/>
    <property type="match status" value="1"/>
</dbReference>
<dbReference type="AlphaFoldDB" id="A0A0L0FQV5"/>
<dbReference type="GeneID" id="25909156"/>
<keyword evidence="4" id="KW-0479">Metal-binding</keyword>
<dbReference type="GO" id="GO:1990234">
    <property type="term" value="C:transferase complex"/>
    <property type="evidence" value="ECO:0007669"/>
    <property type="project" value="TreeGrafter"/>
</dbReference>
<evidence type="ECO:0000256" key="4">
    <source>
        <dbReference type="ARBA" id="ARBA00022723"/>
    </source>
</evidence>
<keyword evidence="6" id="KW-0414">Isoprene biosynthesis</keyword>
<dbReference type="InterPro" id="IPR033749">
    <property type="entry name" value="Polyprenyl_synt_CS"/>
</dbReference>
<name>A0A0L0FQV5_9EUKA</name>
<comment type="cofactor">
    <cofactor evidence="1">
        <name>Mg(2+)</name>
        <dbReference type="ChEBI" id="CHEBI:18420"/>
    </cofactor>
</comment>
<evidence type="ECO:0000313" key="9">
    <source>
        <dbReference type="Proteomes" id="UP000054560"/>
    </source>
</evidence>
<dbReference type="GO" id="GO:0006744">
    <property type="term" value="P:ubiquinone biosynthetic process"/>
    <property type="evidence" value="ECO:0007669"/>
    <property type="project" value="TreeGrafter"/>
</dbReference>
<dbReference type="OrthoDB" id="9927103at2759"/>
<dbReference type="SFLD" id="SFLDS00005">
    <property type="entry name" value="Isoprenoid_Synthase_Type_I"/>
    <property type="match status" value="1"/>
</dbReference>
<evidence type="ECO:0000256" key="6">
    <source>
        <dbReference type="ARBA" id="ARBA00023229"/>
    </source>
</evidence>
<dbReference type="GO" id="GO:0008299">
    <property type="term" value="P:isoprenoid biosynthetic process"/>
    <property type="evidence" value="ECO:0007669"/>
    <property type="project" value="UniProtKB-KW"/>
</dbReference>
<dbReference type="InterPro" id="IPR000092">
    <property type="entry name" value="Polyprenyl_synt"/>
</dbReference>
<dbReference type="STRING" id="667725.A0A0L0FQV5"/>
<dbReference type="eggNOG" id="KOG0776">
    <property type="taxonomic scope" value="Eukaryota"/>
</dbReference>
<proteinExistence type="inferred from homology"/>
<comment type="similarity">
    <text evidence="2 7">Belongs to the FPP/GGPP synthase family.</text>
</comment>
<sequence>MNDLVQNDLHVVKQKIGDHLNNSHEPLSDTARYYFDQKGKSIRPIVMLLMAKALSKKLPKSDPHHGLINDQQYTLAMIAEMIHTSSLVHDDVIDEADTRRKTPSANKKFGDPLAIYAGDFILAKASMALAGLNNLDLITTIATIIDDLVDGELKQLSNEAKASHKVRFDHYLTKTYLKTASLFANGCLSVATASKMDEQTCESSRSFGHDLGMAFQVIDDVLDLVSTSEELGKPSSADLSLGLATAPILYAAEEFPELNPLIKRRFKGPGDVPEALHYLNKSSGLARSRELAAEYGQSAVRTIQQLPESLERQALVDLCALVLSRSS</sequence>
<keyword evidence="9" id="KW-1185">Reference proteome</keyword>
<dbReference type="GO" id="GO:0046872">
    <property type="term" value="F:metal ion binding"/>
    <property type="evidence" value="ECO:0007669"/>
    <property type="project" value="UniProtKB-KW"/>
</dbReference>
<accession>A0A0L0FQV5</accession>
<dbReference type="PANTHER" id="PTHR12001">
    <property type="entry name" value="GERANYLGERANYL PYROPHOSPHATE SYNTHASE"/>
    <property type="match status" value="1"/>
</dbReference>